<proteinExistence type="predicted"/>
<protein>
    <submittedName>
        <fullName evidence="1">Uncharacterized protein</fullName>
    </submittedName>
</protein>
<dbReference type="SUPFAM" id="SSF48371">
    <property type="entry name" value="ARM repeat"/>
    <property type="match status" value="1"/>
</dbReference>
<name>J9DMR9_WUCBA</name>
<dbReference type="Proteomes" id="UP000004810">
    <property type="component" value="Unassembled WGS sequence"/>
</dbReference>
<dbReference type="EMBL" id="ADBV01020577">
    <property type="protein sequence ID" value="EJW70786.1"/>
    <property type="molecule type" value="Genomic_DNA"/>
</dbReference>
<gene>
    <name evidence="1" type="ORF">WUBG_18306</name>
</gene>
<dbReference type="InterPro" id="IPR011989">
    <property type="entry name" value="ARM-like"/>
</dbReference>
<comment type="caution">
    <text evidence="1">The sequence shown here is derived from an EMBL/GenBank/DDBJ whole genome shotgun (WGS) entry which is preliminary data.</text>
</comment>
<feature type="non-terminal residue" evidence="1">
    <location>
        <position position="1"/>
    </location>
</feature>
<organism evidence="1 2">
    <name type="scientific">Wuchereria bancrofti</name>
    <dbReference type="NCBI Taxonomy" id="6293"/>
    <lineage>
        <taxon>Eukaryota</taxon>
        <taxon>Metazoa</taxon>
        <taxon>Ecdysozoa</taxon>
        <taxon>Nematoda</taxon>
        <taxon>Chromadorea</taxon>
        <taxon>Rhabditida</taxon>
        <taxon>Spirurina</taxon>
        <taxon>Spiruromorpha</taxon>
        <taxon>Filarioidea</taxon>
        <taxon>Onchocercidae</taxon>
        <taxon>Wuchereria</taxon>
    </lineage>
</organism>
<evidence type="ECO:0000313" key="2">
    <source>
        <dbReference type="Proteomes" id="UP000004810"/>
    </source>
</evidence>
<sequence length="98" mass="11454">VRRSYKALTEEARLRKCDRFRCIVSCLNKSNRLDVVKKAMTLVNVMLDVPEPDDTTTEEGRASAEGAWQIRMHWRSEFMRAGMYDCVQVRLSFIQILI</sequence>
<accession>J9DMR9</accession>
<reference evidence="2" key="1">
    <citation type="submission" date="2012-08" db="EMBL/GenBank/DDBJ databases">
        <title>The Genome Sequence of Wuchereria bancrofti.</title>
        <authorList>
            <person name="Nutman T.B."/>
            <person name="Fink D.L."/>
            <person name="Russ C."/>
            <person name="Young S."/>
            <person name="Zeng Q."/>
            <person name="Koehrsen M."/>
            <person name="Alvarado L."/>
            <person name="Berlin A."/>
            <person name="Chapman S.B."/>
            <person name="Chen Z."/>
            <person name="Freedman E."/>
            <person name="Gellesch M."/>
            <person name="Goldberg J."/>
            <person name="Griggs A."/>
            <person name="Gujja S."/>
            <person name="Heilman E.R."/>
            <person name="Heiman D."/>
            <person name="Hepburn T."/>
            <person name="Howarth C."/>
            <person name="Jen D."/>
            <person name="Larson L."/>
            <person name="Lewis B."/>
            <person name="Mehta T."/>
            <person name="Park D."/>
            <person name="Pearson M."/>
            <person name="Roberts A."/>
            <person name="Saif S."/>
            <person name="Shea T."/>
            <person name="Shenoy N."/>
            <person name="Sisk P."/>
            <person name="Stolte C."/>
            <person name="Sykes S."/>
            <person name="Walk T."/>
            <person name="White J."/>
            <person name="Yandava C."/>
            <person name="Haas B."/>
            <person name="Henn M.R."/>
            <person name="Nusbaum C."/>
            <person name="Birren B."/>
        </authorList>
    </citation>
    <scope>NUCLEOTIDE SEQUENCE [LARGE SCALE GENOMIC DNA]</scope>
    <source>
        <strain evidence="2">NA</strain>
    </source>
</reference>
<dbReference type="AlphaFoldDB" id="J9DMR9"/>
<dbReference type="InterPro" id="IPR016024">
    <property type="entry name" value="ARM-type_fold"/>
</dbReference>
<dbReference type="Gene3D" id="1.25.10.10">
    <property type="entry name" value="Leucine-rich Repeat Variant"/>
    <property type="match status" value="1"/>
</dbReference>
<evidence type="ECO:0000313" key="1">
    <source>
        <dbReference type="EMBL" id="EJW70786.1"/>
    </source>
</evidence>